<dbReference type="PRINTS" id="PR00080">
    <property type="entry name" value="SDRFAMILY"/>
</dbReference>
<dbReference type="RefSeq" id="WP_132141691.1">
    <property type="nucleotide sequence ID" value="NZ_SMCS01000001.1"/>
</dbReference>
<organism evidence="3 4">
    <name type="scientific">Luteibacter rhizovicinus</name>
    <dbReference type="NCBI Taxonomy" id="242606"/>
    <lineage>
        <taxon>Bacteria</taxon>
        <taxon>Pseudomonadati</taxon>
        <taxon>Pseudomonadota</taxon>
        <taxon>Gammaproteobacteria</taxon>
        <taxon>Lysobacterales</taxon>
        <taxon>Rhodanobacteraceae</taxon>
        <taxon>Luteibacter</taxon>
    </lineage>
</organism>
<reference evidence="3 4" key="1">
    <citation type="submission" date="2019-03" db="EMBL/GenBank/DDBJ databases">
        <title>Above-ground endophytic microbial communities from plants in different locations in the United States.</title>
        <authorList>
            <person name="Frank C."/>
        </authorList>
    </citation>
    <scope>NUCLEOTIDE SEQUENCE [LARGE SCALE GENOMIC DNA]</scope>
    <source>
        <strain evidence="3 4">LP_13_YM</strain>
    </source>
</reference>
<dbReference type="PANTHER" id="PTHR43157:SF31">
    <property type="entry name" value="PHOSPHATIDYLINOSITOL-GLYCAN BIOSYNTHESIS CLASS F PROTEIN"/>
    <property type="match status" value="1"/>
</dbReference>
<proteinExistence type="inferred from homology"/>
<gene>
    <name evidence="3" type="ORF">EC912_101665</name>
</gene>
<sequence length="294" mass="31579">MTHVPIIVVTGATSGIGQLAAIELARRGAHIVFIARNEARAATTRATIEAAAPGTRVDVHYADFANLDTVASAAHEISSSYERIDVLINNAGIHAFEQRITTDGFAEMIAVNYVAPWLLTNILRKKMIESAPSRIVTVASEASRRAGDFVPRRAILDRTPFTRLGSSKMYGQTKLMNIMFSLELARQLQATGVAVNCLCPGFNVTGLGRELGFAAVLERVLRTLNIGNPERGAGIIVKLATDPEFGLVSGGYFSVKDTKPLVPIAAGNDISARKELWSITSALLSERWPVPAAP</sequence>
<dbReference type="GO" id="GO:0016491">
    <property type="term" value="F:oxidoreductase activity"/>
    <property type="evidence" value="ECO:0007669"/>
    <property type="project" value="UniProtKB-KW"/>
</dbReference>
<keyword evidence="4" id="KW-1185">Reference proteome</keyword>
<dbReference type="PRINTS" id="PR00081">
    <property type="entry name" value="GDHRDH"/>
</dbReference>
<dbReference type="EMBL" id="SMCS01000001">
    <property type="protein sequence ID" value="TCV97648.1"/>
    <property type="molecule type" value="Genomic_DNA"/>
</dbReference>
<dbReference type="InterPro" id="IPR002347">
    <property type="entry name" value="SDR_fam"/>
</dbReference>
<keyword evidence="1" id="KW-0560">Oxidoreductase</keyword>
<dbReference type="SUPFAM" id="SSF51735">
    <property type="entry name" value="NAD(P)-binding Rossmann-fold domains"/>
    <property type="match status" value="1"/>
</dbReference>
<evidence type="ECO:0000313" key="3">
    <source>
        <dbReference type="EMBL" id="TCV97648.1"/>
    </source>
</evidence>
<evidence type="ECO:0000313" key="4">
    <source>
        <dbReference type="Proteomes" id="UP000295645"/>
    </source>
</evidence>
<dbReference type="Gene3D" id="3.40.50.720">
    <property type="entry name" value="NAD(P)-binding Rossmann-like Domain"/>
    <property type="match status" value="1"/>
</dbReference>
<evidence type="ECO:0000256" key="2">
    <source>
        <dbReference type="RuleBase" id="RU000363"/>
    </source>
</evidence>
<protein>
    <submittedName>
        <fullName evidence="3">Short-subunit dehydrogenase</fullName>
    </submittedName>
</protein>
<dbReference type="Pfam" id="PF00106">
    <property type="entry name" value="adh_short"/>
    <property type="match status" value="1"/>
</dbReference>
<accession>A0A4R3Z0C3</accession>
<name>A0A4R3Z0C3_9GAMM</name>
<evidence type="ECO:0000256" key="1">
    <source>
        <dbReference type="ARBA" id="ARBA00023002"/>
    </source>
</evidence>
<dbReference type="OrthoDB" id="9787298at2"/>
<dbReference type="AlphaFoldDB" id="A0A4R3Z0C3"/>
<dbReference type="Proteomes" id="UP000295645">
    <property type="component" value="Unassembled WGS sequence"/>
</dbReference>
<comment type="caution">
    <text evidence="3">The sequence shown here is derived from an EMBL/GenBank/DDBJ whole genome shotgun (WGS) entry which is preliminary data.</text>
</comment>
<dbReference type="InterPro" id="IPR036291">
    <property type="entry name" value="NAD(P)-bd_dom_sf"/>
</dbReference>
<dbReference type="PANTHER" id="PTHR43157">
    <property type="entry name" value="PHOSPHATIDYLINOSITOL-GLYCAN BIOSYNTHESIS CLASS F PROTEIN-RELATED"/>
    <property type="match status" value="1"/>
</dbReference>
<comment type="similarity">
    <text evidence="2">Belongs to the short-chain dehydrogenases/reductases (SDR) family.</text>
</comment>